<dbReference type="GO" id="GO:0003844">
    <property type="term" value="F:1,4-alpha-glucan branching enzyme activity"/>
    <property type="evidence" value="ECO:0007669"/>
    <property type="project" value="TreeGrafter"/>
</dbReference>
<dbReference type="AlphaFoldDB" id="A0A0C2MVM0"/>
<dbReference type="GO" id="GO:0043169">
    <property type="term" value="F:cation binding"/>
    <property type="evidence" value="ECO:0007669"/>
    <property type="project" value="InterPro"/>
</dbReference>
<dbReference type="GO" id="GO:0005978">
    <property type="term" value="P:glycogen biosynthetic process"/>
    <property type="evidence" value="ECO:0007669"/>
    <property type="project" value="TreeGrafter"/>
</dbReference>
<dbReference type="OrthoDB" id="196493at2759"/>
<dbReference type="Gene3D" id="2.60.40.1180">
    <property type="entry name" value="Golgi alpha-mannosidase II"/>
    <property type="match status" value="1"/>
</dbReference>
<dbReference type="PANTHER" id="PTHR43651:SF3">
    <property type="entry name" value="1,4-ALPHA-GLUCAN-BRANCHING ENZYME"/>
    <property type="match status" value="1"/>
</dbReference>
<comment type="caution">
    <text evidence="2">The sequence shown here is derived from an EMBL/GenBank/DDBJ whole genome shotgun (WGS) entry which is preliminary data.</text>
</comment>
<dbReference type="InterPro" id="IPR013780">
    <property type="entry name" value="Glyco_hydro_b"/>
</dbReference>
<keyword evidence="3" id="KW-1185">Reference proteome</keyword>
<dbReference type="SUPFAM" id="SSF51445">
    <property type="entry name" value="(Trans)glycosidases"/>
    <property type="match status" value="1"/>
</dbReference>
<protein>
    <submittedName>
        <fullName evidence="2">1,4-alpha-glucan-branching enzyme</fullName>
    </submittedName>
</protein>
<dbReference type="GO" id="GO:0005737">
    <property type="term" value="C:cytoplasm"/>
    <property type="evidence" value="ECO:0007669"/>
    <property type="project" value="TreeGrafter"/>
</dbReference>
<evidence type="ECO:0000313" key="3">
    <source>
        <dbReference type="Proteomes" id="UP000031668"/>
    </source>
</evidence>
<name>A0A0C2MVM0_THEKT</name>
<dbReference type="Gene3D" id="3.20.20.80">
    <property type="entry name" value="Glycosidases"/>
    <property type="match status" value="1"/>
</dbReference>
<dbReference type="SUPFAM" id="SSF51011">
    <property type="entry name" value="Glycosyl hydrolase domain"/>
    <property type="match status" value="1"/>
</dbReference>
<dbReference type="InterPro" id="IPR006048">
    <property type="entry name" value="A-amylase/branching_C"/>
</dbReference>
<accession>A0A0C2MVM0</accession>
<dbReference type="OMA" id="FSWEVLR"/>
<feature type="domain" description="Alpha-amylase/branching enzyme C-terminal all beta" evidence="1">
    <location>
        <begin position="243"/>
        <end position="335"/>
    </location>
</feature>
<reference evidence="2 3" key="1">
    <citation type="journal article" date="2014" name="Genome Biol. Evol.">
        <title>The genome of the myxosporean Thelohanellus kitauei shows adaptations to nutrient acquisition within its fish host.</title>
        <authorList>
            <person name="Yang Y."/>
            <person name="Xiong J."/>
            <person name="Zhou Z."/>
            <person name="Huo F."/>
            <person name="Miao W."/>
            <person name="Ran C."/>
            <person name="Liu Y."/>
            <person name="Zhang J."/>
            <person name="Feng J."/>
            <person name="Wang M."/>
            <person name="Wang M."/>
            <person name="Wang L."/>
            <person name="Yao B."/>
        </authorList>
    </citation>
    <scope>NUCLEOTIDE SEQUENCE [LARGE SCALE GENOMIC DNA]</scope>
    <source>
        <strain evidence="2">Wuqing</strain>
    </source>
</reference>
<dbReference type="Pfam" id="PF02806">
    <property type="entry name" value="Alpha-amylase_C"/>
    <property type="match status" value="1"/>
</dbReference>
<organism evidence="2 3">
    <name type="scientific">Thelohanellus kitauei</name>
    <name type="common">Myxosporean</name>
    <dbReference type="NCBI Taxonomy" id="669202"/>
    <lineage>
        <taxon>Eukaryota</taxon>
        <taxon>Metazoa</taxon>
        <taxon>Cnidaria</taxon>
        <taxon>Myxozoa</taxon>
        <taxon>Myxosporea</taxon>
        <taxon>Bivalvulida</taxon>
        <taxon>Platysporina</taxon>
        <taxon>Myxobolidae</taxon>
        <taxon>Thelohanellus</taxon>
    </lineage>
</organism>
<evidence type="ECO:0000313" key="2">
    <source>
        <dbReference type="EMBL" id="KII65667.1"/>
    </source>
</evidence>
<dbReference type="Proteomes" id="UP000031668">
    <property type="component" value="Unassembled WGS sequence"/>
</dbReference>
<dbReference type="FunFam" id="2.60.40.1180:FF:000003">
    <property type="entry name" value="1,4-alpha-glucan-branching enzyme, chloroplastic/amyloplastic"/>
    <property type="match status" value="1"/>
</dbReference>
<dbReference type="FunFam" id="3.20.20.80:FF:000338">
    <property type="entry name" value="1,4-alpha-glucan branching enzyme, putative"/>
    <property type="match status" value="1"/>
</dbReference>
<dbReference type="EMBL" id="JWZT01003741">
    <property type="protein sequence ID" value="KII65667.1"/>
    <property type="molecule type" value="Genomic_DNA"/>
</dbReference>
<proteinExistence type="predicted"/>
<sequence>MLYHHHGNYMGFSGDYQEYFGLHVDVDSTAYLQLASHMLHLYYPNIVMIAEEVSGMPALCRPVQEGGIGFDYRLAMAIPDKWIKLIKEQKDEDWNMWDIVYTLINRRHGEKHVAYAESHDQALVGDKTLAFWLMDSSMYWKMSNLCDRNMTIDRGIALHKLIRLITMGLGGEAYLTFMGNEFGHPEWLDFPREGNQNSFHYARRQWHLVHEESLKYRYLNEFDRHMQHLEKKYHFLRSPQAFVSKHHQDDKIICFERGSLLWVFNFHPTKSYCDYRVPVSTQKDYRVVLCSDDEIFDGQNRVDKNQVHHVQDYAYLTMAFSIMIYIPSRVAVVYSPI</sequence>
<gene>
    <name evidence="2" type="ORF">RF11_16076</name>
</gene>
<dbReference type="InterPro" id="IPR017853">
    <property type="entry name" value="GH"/>
</dbReference>
<dbReference type="PANTHER" id="PTHR43651">
    <property type="entry name" value="1,4-ALPHA-GLUCAN-BRANCHING ENZYME"/>
    <property type="match status" value="1"/>
</dbReference>
<evidence type="ECO:0000259" key="1">
    <source>
        <dbReference type="Pfam" id="PF02806"/>
    </source>
</evidence>